<gene>
    <name evidence="2" type="ORF">ALEPTO_LOCUS10397</name>
</gene>
<feature type="region of interest" description="Disordered" evidence="1">
    <location>
        <begin position="277"/>
        <end position="311"/>
    </location>
</feature>
<feature type="compositionally biased region" description="Basic and acidic residues" evidence="1">
    <location>
        <begin position="291"/>
        <end position="302"/>
    </location>
</feature>
<feature type="region of interest" description="Disordered" evidence="1">
    <location>
        <begin position="227"/>
        <end position="247"/>
    </location>
</feature>
<evidence type="ECO:0000256" key="1">
    <source>
        <dbReference type="SAM" id="MobiDB-lite"/>
    </source>
</evidence>
<name>A0A9N9H737_9GLOM</name>
<evidence type="ECO:0000313" key="2">
    <source>
        <dbReference type="EMBL" id="CAG8663754.1"/>
    </source>
</evidence>
<dbReference type="EMBL" id="CAJVPS010011250">
    <property type="protein sequence ID" value="CAG8663754.1"/>
    <property type="molecule type" value="Genomic_DNA"/>
</dbReference>
<evidence type="ECO:0000313" key="3">
    <source>
        <dbReference type="Proteomes" id="UP000789508"/>
    </source>
</evidence>
<dbReference type="Proteomes" id="UP000789508">
    <property type="component" value="Unassembled WGS sequence"/>
</dbReference>
<keyword evidence="3" id="KW-1185">Reference proteome</keyword>
<feature type="compositionally biased region" description="Polar residues" evidence="1">
    <location>
        <begin position="232"/>
        <end position="247"/>
    </location>
</feature>
<proteinExistence type="predicted"/>
<sequence>SEYSNPNQLASNTIKTVDLESYQLPDDVMNFFEPLDDSNEIIRKSSLSSKDFMKVHRRYSSTSAAAQEESLYSLDLSYQDKSKSSSTSSSSMTTPYATRYYGQHMRTWHQMRQVENNRITEFDASIDANFGIVDDEVSYKTTPTILEHHQSTISSGLLEMKSESSQNLMPNTTNGFFTNLKAAVRSHAYSPTKRHNLPNINNSDTEEPLLKSNAHLLPPVLPHPIRHPALSYNGNETNSEGLKTSGSSYGIETNLSVTEESSIQVNSQPLKMKLPISESLNSDNNQPPPRTSDDSSHKHDNSSNKFKLVKKRSFMLGNSNGEKKEWRLSSAPGLFSGWGTKISGNKGTGGGDGLLNNVKKD</sequence>
<comment type="caution">
    <text evidence="2">The sequence shown here is derived from an EMBL/GenBank/DDBJ whole genome shotgun (WGS) entry which is preliminary data.</text>
</comment>
<dbReference type="OrthoDB" id="2158884at2759"/>
<feature type="region of interest" description="Disordered" evidence="1">
    <location>
        <begin position="341"/>
        <end position="361"/>
    </location>
</feature>
<protein>
    <submittedName>
        <fullName evidence="2">10296_t:CDS:1</fullName>
    </submittedName>
</protein>
<feature type="non-terminal residue" evidence="2">
    <location>
        <position position="1"/>
    </location>
</feature>
<organism evidence="2 3">
    <name type="scientific">Ambispora leptoticha</name>
    <dbReference type="NCBI Taxonomy" id="144679"/>
    <lineage>
        <taxon>Eukaryota</taxon>
        <taxon>Fungi</taxon>
        <taxon>Fungi incertae sedis</taxon>
        <taxon>Mucoromycota</taxon>
        <taxon>Glomeromycotina</taxon>
        <taxon>Glomeromycetes</taxon>
        <taxon>Archaeosporales</taxon>
        <taxon>Ambisporaceae</taxon>
        <taxon>Ambispora</taxon>
    </lineage>
</organism>
<dbReference type="AlphaFoldDB" id="A0A9N9H737"/>
<reference evidence="2" key="1">
    <citation type="submission" date="2021-06" db="EMBL/GenBank/DDBJ databases">
        <authorList>
            <person name="Kallberg Y."/>
            <person name="Tangrot J."/>
            <person name="Rosling A."/>
        </authorList>
    </citation>
    <scope>NUCLEOTIDE SEQUENCE</scope>
    <source>
        <strain evidence="2">FL130A</strain>
    </source>
</reference>
<accession>A0A9N9H737</accession>